<evidence type="ECO:0000313" key="3">
    <source>
        <dbReference type="Proteomes" id="UP001177670"/>
    </source>
</evidence>
<reference evidence="2" key="1">
    <citation type="submission" date="2021-10" db="EMBL/GenBank/DDBJ databases">
        <title>Melipona bicolor Genome sequencing and assembly.</title>
        <authorList>
            <person name="Araujo N.S."/>
            <person name="Arias M.C."/>
        </authorList>
    </citation>
    <scope>NUCLEOTIDE SEQUENCE</scope>
    <source>
        <strain evidence="2">USP_2M_L1-L4_2017</strain>
        <tissue evidence="2">Whole body</tissue>
    </source>
</reference>
<dbReference type="Proteomes" id="UP001177670">
    <property type="component" value="Unassembled WGS sequence"/>
</dbReference>
<name>A0AA40FWE2_9HYME</name>
<protein>
    <submittedName>
        <fullName evidence="2">Uncharacterized protein</fullName>
    </submittedName>
</protein>
<keyword evidence="3" id="KW-1185">Reference proteome</keyword>
<organism evidence="2 3">
    <name type="scientific">Melipona bicolor</name>
    <dbReference type="NCBI Taxonomy" id="60889"/>
    <lineage>
        <taxon>Eukaryota</taxon>
        <taxon>Metazoa</taxon>
        <taxon>Ecdysozoa</taxon>
        <taxon>Arthropoda</taxon>
        <taxon>Hexapoda</taxon>
        <taxon>Insecta</taxon>
        <taxon>Pterygota</taxon>
        <taxon>Neoptera</taxon>
        <taxon>Endopterygota</taxon>
        <taxon>Hymenoptera</taxon>
        <taxon>Apocrita</taxon>
        <taxon>Aculeata</taxon>
        <taxon>Apoidea</taxon>
        <taxon>Anthophila</taxon>
        <taxon>Apidae</taxon>
        <taxon>Melipona</taxon>
    </lineage>
</organism>
<accession>A0AA40FWE2</accession>
<proteinExistence type="predicted"/>
<dbReference type="EMBL" id="JAHYIQ010000014">
    <property type="protein sequence ID" value="KAK1126244.1"/>
    <property type="molecule type" value="Genomic_DNA"/>
</dbReference>
<sequence>MSIEVDRSGLKEISSWRCWKDLTRWFGGRRIEALEGEHMTSRVCISGVLQQGAKRKMEREEGMIAGEGHARVKRVGHGMDRGGKG</sequence>
<comment type="caution">
    <text evidence="2">The sequence shown here is derived from an EMBL/GenBank/DDBJ whole genome shotgun (WGS) entry which is preliminary data.</text>
</comment>
<evidence type="ECO:0000256" key="1">
    <source>
        <dbReference type="SAM" id="MobiDB-lite"/>
    </source>
</evidence>
<gene>
    <name evidence="2" type="ORF">K0M31_004877</name>
</gene>
<evidence type="ECO:0000313" key="2">
    <source>
        <dbReference type="EMBL" id="KAK1126244.1"/>
    </source>
</evidence>
<feature type="region of interest" description="Disordered" evidence="1">
    <location>
        <begin position="61"/>
        <end position="85"/>
    </location>
</feature>
<dbReference type="AlphaFoldDB" id="A0AA40FWE2"/>